<dbReference type="AlphaFoldDB" id="A0A0K2TEY1"/>
<name>A0A0K2TEY1_LEPSM</name>
<proteinExistence type="predicted"/>
<organism evidence="1">
    <name type="scientific">Lepeophtheirus salmonis</name>
    <name type="common">Salmon louse</name>
    <name type="synonym">Caligus salmonis</name>
    <dbReference type="NCBI Taxonomy" id="72036"/>
    <lineage>
        <taxon>Eukaryota</taxon>
        <taxon>Metazoa</taxon>
        <taxon>Ecdysozoa</taxon>
        <taxon>Arthropoda</taxon>
        <taxon>Crustacea</taxon>
        <taxon>Multicrustacea</taxon>
        <taxon>Hexanauplia</taxon>
        <taxon>Copepoda</taxon>
        <taxon>Siphonostomatoida</taxon>
        <taxon>Caligidae</taxon>
        <taxon>Lepeophtheirus</taxon>
    </lineage>
</organism>
<dbReference type="EMBL" id="HACA01007029">
    <property type="protein sequence ID" value="CDW24390.1"/>
    <property type="molecule type" value="Transcribed_RNA"/>
</dbReference>
<reference evidence="1" key="1">
    <citation type="submission" date="2014-05" db="EMBL/GenBank/DDBJ databases">
        <authorList>
            <person name="Chronopoulou M."/>
        </authorList>
    </citation>
    <scope>NUCLEOTIDE SEQUENCE</scope>
    <source>
        <tissue evidence="1">Whole organism</tissue>
    </source>
</reference>
<sequence>MYVCNTFCIHFTLSIHWQGTNEIQMVVTFDKLTQNYVDIGNHIQEKLIRL</sequence>
<protein>
    <submittedName>
        <fullName evidence="1">Uncharacterized protein</fullName>
    </submittedName>
</protein>
<accession>A0A0K2TEY1</accession>
<evidence type="ECO:0000313" key="1">
    <source>
        <dbReference type="EMBL" id="CDW24390.1"/>
    </source>
</evidence>